<dbReference type="EMBL" id="BMOO01000003">
    <property type="protein sequence ID" value="GGM64109.1"/>
    <property type="molecule type" value="Genomic_DNA"/>
</dbReference>
<protein>
    <submittedName>
        <fullName evidence="1">Uncharacterized protein</fullName>
    </submittedName>
</protein>
<organism evidence="1 2">
    <name type="scientific">Halarchaeum rubridurum</name>
    <dbReference type="NCBI Taxonomy" id="489911"/>
    <lineage>
        <taxon>Archaea</taxon>
        <taxon>Methanobacteriati</taxon>
        <taxon>Methanobacteriota</taxon>
        <taxon>Stenosarchaea group</taxon>
        <taxon>Halobacteria</taxon>
        <taxon>Halobacteriales</taxon>
        <taxon>Halobacteriaceae</taxon>
    </lineage>
</organism>
<reference evidence="1" key="1">
    <citation type="journal article" date="2014" name="Int. J. Syst. Evol. Microbiol.">
        <title>Complete genome sequence of Corynebacterium casei LMG S-19264T (=DSM 44701T), isolated from a smear-ripened cheese.</title>
        <authorList>
            <consortium name="US DOE Joint Genome Institute (JGI-PGF)"/>
            <person name="Walter F."/>
            <person name="Albersmeier A."/>
            <person name="Kalinowski J."/>
            <person name="Ruckert C."/>
        </authorList>
    </citation>
    <scope>NUCLEOTIDE SEQUENCE</scope>
    <source>
        <strain evidence="1">JCM 16108</strain>
    </source>
</reference>
<name>A0A830FZ32_9EURY</name>
<accession>A0A830FZ32</accession>
<reference evidence="1" key="2">
    <citation type="submission" date="2020-09" db="EMBL/GenBank/DDBJ databases">
        <authorList>
            <person name="Sun Q."/>
            <person name="Ohkuma M."/>
        </authorList>
    </citation>
    <scope>NUCLEOTIDE SEQUENCE</scope>
    <source>
        <strain evidence="1">JCM 16108</strain>
    </source>
</reference>
<gene>
    <name evidence="1" type="ORF">GCM10009017_12700</name>
</gene>
<comment type="caution">
    <text evidence="1">The sequence shown here is derived from an EMBL/GenBank/DDBJ whole genome shotgun (WGS) entry which is preliminary data.</text>
</comment>
<evidence type="ECO:0000313" key="1">
    <source>
        <dbReference type="EMBL" id="GGM64109.1"/>
    </source>
</evidence>
<proteinExistence type="predicted"/>
<dbReference type="AlphaFoldDB" id="A0A830FZ32"/>
<dbReference type="Proteomes" id="UP000614609">
    <property type="component" value="Unassembled WGS sequence"/>
</dbReference>
<sequence>MSRKYRRNGDWIDEVITTDVQTATIHQSTPFRVLHLTTSDDGQLPNDGSATETLQVAVVDGLQVARGTDPSDADVLDAGGEATVTVDGVAQSVSLTGGTGSLDVTTTASAGSTIRVQATDLAEHPAEQSDVVEIEVVSA</sequence>
<evidence type="ECO:0000313" key="2">
    <source>
        <dbReference type="Proteomes" id="UP000614609"/>
    </source>
</evidence>
<keyword evidence="2" id="KW-1185">Reference proteome</keyword>